<reference evidence="1 2" key="1">
    <citation type="submission" date="2019-06" db="EMBL/GenBank/DDBJ databases">
        <title>Whole genome sequence for Rhodospirillaceae sp. R148.</title>
        <authorList>
            <person name="Wang G."/>
        </authorList>
    </citation>
    <scope>NUCLEOTIDE SEQUENCE [LARGE SCALE GENOMIC DNA]</scope>
    <source>
        <strain evidence="1 2">R148</strain>
    </source>
</reference>
<accession>A0A545TKP5</accession>
<proteinExistence type="predicted"/>
<dbReference type="RefSeq" id="WP_142898120.1">
    <property type="nucleotide sequence ID" value="NZ_ML660058.1"/>
</dbReference>
<name>A0A545TKP5_9PROT</name>
<evidence type="ECO:0000313" key="2">
    <source>
        <dbReference type="Proteomes" id="UP000315252"/>
    </source>
</evidence>
<dbReference type="EMBL" id="VHSH01000007">
    <property type="protein sequence ID" value="TQV77777.1"/>
    <property type="molecule type" value="Genomic_DNA"/>
</dbReference>
<organism evidence="1 2">
    <name type="scientific">Denitrobaculum tricleocarpae</name>
    <dbReference type="NCBI Taxonomy" id="2591009"/>
    <lineage>
        <taxon>Bacteria</taxon>
        <taxon>Pseudomonadati</taxon>
        <taxon>Pseudomonadota</taxon>
        <taxon>Alphaproteobacteria</taxon>
        <taxon>Rhodospirillales</taxon>
        <taxon>Rhodospirillaceae</taxon>
        <taxon>Denitrobaculum</taxon>
    </lineage>
</organism>
<protein>
    <submittedName>
        <fullName evidence="1">Uncharacterized protein</fullName>
    </submittedName>
</protein>
<sequence>MSFPTELLVAKGGELTGYLFENKNIGFPRTLFFVSYIHFEEVQYLDEDFECSLNSEDIPFTGRDWRSLEQIDFTAAKAIEQINMSFYDGEHHFCHDIKGKFTYLGEDKYKIRQSAKIDYMGYDGDDAHPNLPVSAEAILTFDGIRVGKDNLSKPASATDAKEALAEFLDLDLLQDPDESEWHYNFKPRW</sequence>
<keyword evidence="2" id="KW-1185">Reference proteome</keyword>
<dbReference type="Proteomes" id="UP000315252">
    <property type="component" value="Unassembled WGS sequence"/>
</dbReference>
<dbReference type="AlphaFoldDB" id="A0A545TKP5"/>
<comment type="caution">
    <text evidence="1">The sequence shown here is derived from an EMBL/GenBank/DDBJ whole genome shotgun (WGS) entry which is preliminary data.</text>
</comment>
<gene>
    <name evidence="1" type="ORF">FKG95_19650</name>
</gene>
<evidence type="ECO:0000313" key="1">
    <source>
        <dbReference type="EMBL" id="TQV77777.1"/>
    </source>
</evidence>